<evidence type="ECO:0000256" key="2">
    <source>
        <dbReference type="ARBA" id="ARBA00005028"/>
    </source>
</evidence>
<dbReference type="PANTHER" id="PTHR10091">
    <property type="entry name" value="ALDOSE-1-EPIMERASE"/>
    <property type="match status" value="1"/>
</dbReference>
<dbReference type="GO" id="GO:0006006">
    <property type="term" value="P:glucose metabolic process"/>
    <property type="evidence" value="ECO:0007669"/>
    <property type="project" value="TreeGrafter"/>
</dbReference>
<keyword evidence="7 8" id="KW-0119">Carbohydrate metabolism</keyword>
<evidence type="ECO:0000256" key="3">
    <source>
        <dbReference type="ARBA" id="ARBA00006206"/>
    </source>
</evidence>
<dbReference type="NCBIfam" id="NF008277">
    <property type="entry name" value="PRK11055.1"/>
    <property type="match status" value="1"/>
</dbReference>
<organism evidence="12 13">
    <name type="scientific">Lederbergia citrea</name>
    <dbReference type="NCBI Taxonomy" id="2833581"/>
    <lineage>
        <taxon>Bacteria</taxon>
        <taxon>Bacillati</taxon>
        <taxon>Bacillota</taxon>
        <taxon>Bacilli</taxon>
        <taxon>Bacillales</taxon>
        <taxon>Bacillaceae</taxon>
        <taxon>Lederbergia</taxon>
    </lineage>
</organism>
<sequence>MKLKVTKKLFSHLENAPVHAFTLANKQGTEVTCIDYGCIITKIMTPDKEGNYENIVLGYDQIEDYVDHSPYFGCVVGRVAGRIGGAEFELNGKTYPVAKNENGNHLHGGIKGFDKVIWDTSINETEDEASVEFTYMSPDGEEGYPGNLTMKVTYTLTNDNEFTIHYEGKSDETTLLNVTNHSYFNLSGDIKRDVLDHALTLKSDKFLELNDELLPTGELINVEGTTFDFREGRKIRTGAESNDPQNQLAGGGYDHPFVLNANHNQEIVLEDQESGRKMTIETDEVAVVVYTSNQLSGDVEIYGAKPRPHLAVCLETQGFPDALNHADFPSWVLEKDEAFSSVTKYRFGVI</sequence>
<evidence type="ECO:0000256" key="7">
    <source>
        <dbReference type="ARBA" id="ARBA00023277"/>
    </source>
</evidence>
<dbReference type="CDD" id="cd09019">
    <property type="entry name" value="galactose_mutarotase_like"/>
    <property type="match status" value="1"/>
</dbReference>
<dbReference type="InterPro" id="IPR018052">
    <property type="entry name" value="Ald1_epimerase_CS"/>
</dbReference>
<dbReference type="InterPro" id="IPR008183">
    <property type="entry name" value="Aldose_1/G6P_1-epimerase"/>
</dbReference>
<dbReference type="InterPro" id="IPR047215">
    <property type="entry name" value="Galactose_mutarotase-like"/>
</dbReference>
<proteinExistence type="inferred from homology"/>
<evidence type="ECO:0000256" key="8">
    <source>
        <dbReference type="PIRNR" id="PIRNR005096"/>
    </source>
</evidence>
<comment type="catalytic activity">
    <reaction evidence="1 8">
        <text>alpha-D-glucose = beta-D-glucose</text>
        <dbReference type="Rhea" id="RHEA:10264"/>
        <dbReference type="ChEBI" id="CHEBI:15903"/>
        <dbReference type="ChEBI" id="CHEBI:17925"/>
        <dbReference type="EC" id="5.1.3.3"/>
    </reaction>
</comment>
<evidence type="ECO:0000313" key="12">
    <source>
        <dbReference type="EMBL" id="MBS4223276.1"/>
    </source>
</evidence>
<evidence type="ECO:0000256" key="10">
    <source>
        <dbReference type="PIRSR" id="PIRSR005096-2"/>
    </source>
</evidence>
<dbReference type="PIRSF" id="PIRSF005096">
    <property type="entry name" value="GALM"/>
    <property type="match status" value="1"/>
</dbReference>
<keyword evidence="6 8" id="KW-0413">Isomerase</keyword>
<feature type="binding site" evidence="10">
    <location>
        <position position="254"/>
    </location>
    <ligand>
        <name>beta-D-galactose</name>
        <dbReference type="ChEBI" id="CHEBI:27667"/>
    </ligand>
</feature>
<protein>
    <recommendedName>
        <fullName evidence="5 8">Aldose 1-epimerase</fullName>
        <ecNumber evidence="4 8">5.1.3.3</ecNumber>
    </recommendedName>
</protein>
<gene>
    <name evidence="12" type="ORF">KHA91_11020</name>
</gene>
<dbReference type="Proteomes" id="UP000676456">
    <property type="component" value="Unassembled WGS sequence"/>
</dbReference>
<dbReference type="GO" id="GO:0033499">
    <property type="term" value="P:galactose catabolic process via UDP-galactose, Leloir pathway"/>
    <property type="evidence" value="ECO:0007669"/>
    <property type="project" value="TreeGrafter"/>
</dbReference>
<reference evidence="12 13" key="1">
    <citation type="submission" date="2021-05" db="EMBL/GenBank/DDBJ databases">
        <title>Novel Bacillus species.</title>
        <authorList>
            <person name="Liu G."/>
        </authorList>
    </citation>
    <scope>NUCLEOTIDE SEQUENCE [LARGE SCALE GENOMIC DNA]</scope>
    <source>
        <strain evidence="12 13">FJAT-49682</strain>
    </source>
</reference>
<dbReference type="AlphaFoldDB" id="A0A942Z5T2"/>
<dbReference type="GO" id="GO:0030246">
    <property type="term" value="F:carbohydrate binding"/>
    <property type="evidence" value="ECO:0007669"/>
    <property type="project" value="InterPro"/>
</dbReference>
<accession>A0A942Z5T2</accession>
<evidence type="ECO:0000256" key="9">
    <source>
        <dbReference type="PIRSR" id="PIRSR005096-1"/>
    </source>
</evidence>
<feature type="binding site" evidence="11">
    <location>
        <begin position="181"/>
        <end position="183"/>
    </location>
    <ligand>
        <name>beta-D-galactose</name>
        <dbReference type="ChEBI" id="CHEBI:27667"/>
    </ligand>
</feature>
<dbReference type="GO" id="GO:0005737">
    <property type="term" value="C:cytoplasm"/>
    <property type="evidence" value="ECO:0007669"/>
    <property type="project" value="TreeGrafter"/>
</dbReference>
<dbReference type="InterPro" id="IPR015443">
    <property type="entry name" value="Aldose_1-epimerase"/>
</dbReference>
<feature type="active site" description="Proton donor" evidence="9">
    <location>
        <position position="181"/>
    </location>
</feature>
<dbReference type="GO" id="GO:0004034">
    <property type="term" value="F:aldose 1-epimerase activity"/>
    <property type="evidence" value="ECO:0007669"/>
    <property type="project" value="UniProtKB-EC"/>
</dbReference>
<evidence type="ECO:0000256" key="5">
    <source>
        <dbReference type="ARBA" id="ARBA00014165"/>
    </source>
</evidence>
<comment type="pathway">
    <text evidence="2 8">Carbohydrate metabolism; hexose metabolism.</text>
</comment>
<evidence type="ECO:0000256" key="1">
    <source>
        <dbReference type="ARBA" id="ARBA00001614"/>
    </source>
</evidence>
<dbReference type="InterPro" id="IPR011013">
    <property type="entry name" value="Gal_mutarotase_sf_dom"/>
</dbReference>
<keyword evidence="13" id="KW-1185">Reference proteome</keyword>
<comment type="caution">
    <text evidence="12">The sequence shown here is derived from an EMBL/GenBank/DDBJ whole genome shotgun (WGS) entry which is preliminary data.</text>
</comment>
<dbReference type="PROSITE" id="PS00545">
    <property type="entry name" value="ALDOSE_1_EPIMERASE"/>
    <property type="match status" value="1"/>
</dbReference>
<evidence type="ECO:0000256" key="11">
    <source>
        <dbReference type="PIRSR" id="PIRSR005096-3"/>
    </source>
</evidence>
<evidence type="ECO:0000256" key="6">
    <source>
        <dbReference type="ARBA" id="ARBA00023235"/>
    </source>
</evidence>
<comment type="similarity">
    <text evidence="3 8">Belongs to the aldose epimerase family.</text>
</comment>
<name>A0A942Z5T2_9BACI</name>
<dbReference type="InterPro" id="IPR014718">
    <property type="entry name" value="GH-type_carb-bd"/>
</dbReference>
<evidence type="ECO:0000256" key="4">
    <source>
        <dbReference type="ARBA" id="ARBA00013185"/>
    </source>
</evidence>
<dbReference type="SUPFAM" id="SSF74650">
    <property type="entry name" value="Galactose mutarotase-like"/>
    <property type="match status" value="1"/>
</dbReference>
<dbReference type="PANTHER" id="PTHR10091:SF0">
    <property type="entry name" value="GALACTOSE MUTAROTASE"/>
    <property type="match status" value="1"/>
</dbReference>
<dbReference type="EMBL" id="JAGYPN010000002">
    <property type="protein sequence ID" value="MBS4223276.1"/>
    <property type="molecule type" value="Genomic_DNA"/>
</dbReference>
<dbReference type="Pfam" id="PF01263">
    <property type="entry name" value="Aldose_epim"/>
    <property type="match status" value="1"/>
</dbReference>
<dbReference type="EC" id="5.1.3.3" evidence="4 8"/>
<dbReference type="Gene3D" id="2.70.98.10">
    <property type="match status" value="1"/>
</dbReference>
<feature type="active site" description="Proton acceptor" evidence="9">
    <location>
        <position position="315"/>
    </location>
</feature>
<evidence type="ECO:0000313" key="13">
    <source>
        <dbReference type="Proteomes" id="UP000676456"/>
    </source>
</evidence>